<gene>
    <name evidence="3" type="ORF">ACFOUT_18635</name>
</gene>
<dbReference type="PANTHER" id="PTHR12526:SF638">
    <property type="entry name" value="SPORE COAT PROTEIN SA"/>
    <property type="match status" value="1"/>
</dbReference>
<evidence type="ECO:0000313" key="3">
    <source>
        <dbReference type="EMBL" id="MFC4097908.1"/>
    </source>
</evidence>
<feature type="domain" description="Glycosyltransferase subfamily 4-like N-terminal" evidence="2">
    <location>
        <begin position="5"/>
        <end position="155"/>
    </location>
</feature>
<dbReference type="InterPro" id="IPR001296">
    <property type="entry name" value="Glyco_trans_1"/>
</dbReference>
<evidence type="ECO:0000259" key="2">
    <source>
        <dbReference type="Pfam" id="PF13477"/>
    </source>
</evidence>
<proteinExistence type="predicted"/>
<protein>
    <submittedName>
        <fullName evidence="3">Glycosyltransferase family 4 protein</fullName>
    </submittedName>
</protein>
<evidence type="ECO:0000313" key="4">
    <source>
        <dbReference type="Proteomes" id="UP001595814"/>
    </source>
</evidence>
<evidence type="ECO:0000259" key="1">
    <source>
        <dbReference type="Pfam" id="PF00534"/>
    </source>
</evidence>
<accession>A0ABV8JV85</accession>
<organism evidence="3 4">
    <name type="scientific">Euzebyella saccharophila</name>
    <dbReference type="NCBI Taxonomy" id="679664"/>
    <lineage>
        <taxon>Bacteria</taxon>
        <taxon>Pseudomonadati</taxon>
        <taxon>Bacteroidota</taxon>
        <taxon>Flavobacteriia</taxon>
        <taxon>Flavobacteriales</taxon>
        <taxon>Flavobacteriaceae</taxon>
        <taxon>Euzebyella</taxon>
    </lineage>
</organism>
<name>A0ABV8JV85_9FLAO</name>
<reference evidence="4" key="1">
    <citation type="journal article" date="2019" name="Int. J. Syst. Evol. Microbiol.">
        <title>The Global Catalogue of Microorganisms (GCM) 10K type strain sequencing project: providing services to taxonomists for standard genome sequencing and annotation.</title>
        <authorList>
            <consortium name="The Broad Institute Genomics Platform"/>
            <consortium name="The Broad Institute Genome Sequencing Center for Infectious Disease"/>
            <person name="Wu L."/>
            <person name="Ma J."/>
        </authorList>
    </citation>
    <scope>NUCLEOTIDE SEQUENCE [LARGE SCALE GENOMIC DNA]</scope>
    <source>
        <strain evidence="4">CECT 7477</strain>
    </source>
</reference>
<dbReference type="Proteomes" id="UP001595814">
    <property type="component" value="Unassembled WGS sequence"/>
</dbReference>
<comment type="caution">
    <text evidence="3">The sequence shown here is derived from an EMBL/GenBank/DDBJ whole genome shotgun (WGS) entry which is preliminary data.</text>
</comment>
<dbReference type="SUPFAM" id="SSF53756">
    <property type="entry name" value="UDP-Glycosyltransferase/glycogen phosphorylase"/>
    <property type="match status" value="1"/>
</dbReference>
<dbReference type="InterPro" id="IPR028098">
    <property type="entry name" value="Glyco_trans_4-like_N"/>
</dbReference>
<dbReference type="Gene3D" id="3.40.50.2000">
    <property type="entry name" value="Glycogen Phosphorylase B"/>
    <property type="match status" value="2"/>
</dbReference>
<dbReference type="RefSeq" id="WP_192462936.1">
    <property type="nucleotide sequence ID" value="NZ_JACYFJ010000005.1"/>
</dbReference>
<feature type="domain" description="Glycosyl transferase family 1" evidence="1">
    <location>
        <begin position="198"/>
        <end position="354"/>
    </location>
</feature>
<keyword evidence="4" id="KW-1185">Reference proteome</keyword>
<dbReference type="PANTHER" id="PTHR12526">
    <property type="entry name" value="GLYCOSYLTRANSFERASE"/>
    <property type="match status" value="1"/>
</dbReference>
<sequence>MPKSRILLVASLDMSLLNFRGDLIKHLIANGYEVVCAAPNFSQENTNKIEELGAHCEEFSLQRTGLNPLKDYGSIQELKQIIRKNKIDLVFPYTIKPVVYSSIAARSLNVPVVSLITGLGFTFSGVSTKAKILQRITESLYRYALRSNKMVIFQNKDDQALFLEKKIISRSQKTRVVDGSGINLDWFSFHPRVSKATIDFVIVGRLMKEKGVNLLVEVAKELRSTYTQSRFHFIGGPSVTGSGGISEEEFKKLHEQDIIIYHGKSNDVAGLLAKMDVFVLPTYYREGVPRSILEALSSGMPIITTNTPGCKETVVEGINGFLIEPKLREPLQNAVKYFIDNPEKIQEMGLESRKLAESKFDVQIINSHILDSIKYILNNQKT</sequence>
<dbReference type="EMBL" id="JBHSAW010000025">
    <property type="protein sequence ID" value="MFC4097908.1"/>
    <property type="molecule type" value="Genomic_DNA"/>
</dbReference>
<dbReference type="CDD" id="cd03808">
    <property type="entry name" value="GT4_CapM-like"/>
    <property type="match status" value="1"/>
</dbReference>
<dbReference type="Pfam" id="PF00534">
    <property type="entry name" value="Glycos_transf_1"/>
    <property type="match status" value="1"/>
</dbReference>
<dbReference type="Pfam" id="PF13477">
    <property type="entry name" value="Glyco_trans_4_2"/>
    <property type="match status" value="1"/>
</dbReference>